<evidence type="ECO:0000256" key="1">
    <source>
        <dbReference type="SAM" id="Coils"/>
    </source>
</evidence>
<dbReference type="Proteomes" id="UP000887574">
    <property type="component" value="Unplaced"/>
</dbReference>
<organism evidence="3 4">
    <name type="scientific">Ditylenchus dipsaci</name>
    <dbReference type="NCBI Taxonomy" id="166011"/>
    <lineage>
        <taxon>Eukaryota</taxon>
        <taxon>Metazoa</taxon>
        <taxon>Ecdysozoa</taxon>
        <taxon>Nematoda</taxon>
        <taxon>Chromadorea</taxon>
        <taxon>Rhabditida</taxon>
        <taxon>Tylenchina</taxon>
        <taxon>Tylenchomorpha</taxon>
        <taxon>Sphaerularioidea</taxon>
        <taxon>Anguinidae</taxon>
        <taxon>Anguininae</taxon>
        <taxon>Ditylenchus</taxon>
    </lineage>
</organism>
<feature type="region of interest" description="Disordered" evidence="2">
    <location>
        <begin position="1"/>
        <end position="140"/>
    </location>
</feature>
<evidence type="ECO:0000313" key="3">
    <source>
        <dbReference type="Proteomes" id="UP000887574"/>
    </source>
</evidence>
<dbReference type="WBParaSite" id="jg11474">
    <property type="protein sequence ID" value="jg11474"/>
    <property type="gene ID" value="jg11474"/>
</dbReference>
<keyword evidence="1" id="KW-0175">Coiled coil</keyword>
<feature type="coiled-coil region" evidence="1">
    <location>
        <begin position="170"/>
        <end position="218"/>
    </location>
</feature>
<feature type="compositionally biased region" description="Low complexity" evidence="2">
    <location>
        <begin position="12"/>
        <end position="32"/>
    </location>
</feature>
<name>A0A915CQL7_9BILA</name>
<keyword evidence="3" id="KW-1185">Reference proteome</keyword>
<feature type="compositionally biased region" description="Basic and acidic residues" evidence="2">
    <location>
        <begin position="34"/>
        <end position="46"/>
    </location>
</feature>
<sequence>MSSSNNDEFEPDFSYSSDSSDSSYRPSKKASSGKSKEDKDTPARDLRSKKKQGNVSHQDGNDSSSKLGENKREADSIASAPRSNEISVEKPGGEDNAGTDRPATGDSFMELVGGVGNLPVKREHDIGREGNQGTPAKQNRIVIIKEEVPEDQPTDIVPRSLNLSDEAGALKQANEYIQRLNKSLTEVHEKKRRVEDEKRRVEDEKRTLEDELNFYRNAFFEKYGELPKRKES</sequence>
<proteinExistence type="predicted"/>
<reference evidence="4" key="1">
    <citation type="submission" date="2022-11" db="UniProtKB">
        <authorList>
            <consortium name="WormBaseParasite"/>
        </authorList>
    </citation>
    <scope>IDENTIFICATION</scope>
</reference>
<accession>A0A915CQL7</accession>
<feature type="compositionally biased region" description="Polar residues" evidence="2">
    <location>
        <begin position="53"/>
        <end position="67"/>
    </location>
</feature>
<dbReference type="AlphaFoldDB" id="A0A915CQL7"/>
<evidence type="ECO:0000256" key="2">
    <source>
        <dbReference type="SAM" id="MobiDB-lite"/>
    </source>
</evidence>
<protein>
    <submittedName>
        <fullName evidence="4">Uncharacterized protein</fullName>
    </submittedName>
</protein>
<evidence type="ECO:0000313" key="4">
    <source>
        <dbReference type="WBParaSite" id="jg11474"/>
    </source>
</evidence>